<keyword evidence="3" id="KW-1185">Reference proteome</keyword>
<evidence type="ECO:0000313" key="3">
    <source>
        <dbReference type="Proteomes" id="UP000719766"/>
    </source>
</evidence>
<feature type="compositionally biased region" description="Polar residues" evidence="1">
    <location>
        <begin position="261"/>
        <end position="277"/>
    </location>
</feature>
<evidence type="ECO:0000313" key="2">
    <source>
        <dbReference type="EMBL" id="KAG1796664.1"/>
    </source>
</evidence>
<feature type="compositionally biased region" description="Basic and acidic residues" evidence="1">
    <location>
        <begin position="325"/>
        <end position="354"/>
    </location>
</feature>
<feature type="compositionally biased region" description="Low complexity" evidence="1">
    <location>
        <begin position="367"/>
        <end position="378"/>
    </location>
</feature>
<feature type="region of interest" description="Disordered" evidence="1">
    <location>
        <begin position="251"/>
        <end position="355"/>
    </location>
</feature>
<feature type="region of interest" description="Disordered" evidence="1">
    <location>
        <begin position="429"/>
        <end position="452"/>
    </location>
</feature>
<reference evidence="2" key="1">
    <citation type="journal article" date="2020" name="New Phytol.">
        <title>Comparative genomics reveals dynamic genome evolution in host specialist ectomycorrhizal fungi.</title>
        <authorList>
            <person name="Lofgren L.A."/>
            <person name="Nguyen N.H."/>
            <person name="Vilgalys R."/>
            <person name="Ruytinx J."/>
            <person name="Liao H.L."/>
            <person name="Branco S."/>
            <person name="Kuo A."/>
            <person name="LaButti K."/>
            <person name="Lipzen A."/>
            <person name="Andreopoulos W."/>
            <person name="Pangilinan J."/>
            <person name="Riley R."/>
            <person name="Hundley H."/>
            <person name="Na H."/>
            <person name="Barry K."/>
            <person name="Grigoriev I.V."/>
            <person name="Stajich J.E."/>
            <person name="Kennedy P.G."/>
        </authorList>
    </citation>
    <scope>NUCLEOTIDE SEQUENCE</scope>
    <source>
        <strain evidence="2">S12</strain>
    </source>
</reference>
<dbReference type="GeneID" id="64593730"/>
<name>A0A9P7AW99_9AGAM</name>
<feature type="compositionally biased region" description="Basic and acidic residues" evidence="1">
    <location>
        <begin position="429"/>
        <end position="442"/>
    </location>
</feature>
<feature type="compositionally biased region" description="Polar residues" evidence="1">
    <location>
        <begin position="309"/>
        <end position="318"/>
    </location>
</feature>
<gene>
    <name evidence="2" type="ORF">HD556DRAFT_1306860</name>
</gene>
<feature type="region of interest" description="Disordered" evidence="1">
    <location>
        <begin position="367"/>
        <end position="409"/>
    </location>
</feature>
<proteinExistence type="predicted"/>
<dbReference type="RefSeq" id="XP_041162021.1">
    <property type="nucleotide sequence ID" value="XM_041299966.1"/>
</dbReference>
<dbReference type="EMBL" id="JABBWE010000018">
    <property type="protein sequence ID" value="KAG1796664.1"/>
    <property type="molecule type" value="Genomic_DNA"/>
</dbReference>
<dbReference type="OrthoDB" id="2673005at2759"/>
<comment type="caution">
    <text evidence="2">The sequence shown here is derived from an EMBL/GenBank/DDBJ whole genome shotgun (WGS) entry which is preliminary data.</text>
</comment>
<organism evidence="2 3">
    <name type="scientific">Suillus plorans</name>
    <dbReference type="NCBI Taxonomy" id="116603"/>
    <lineage>
        <taxon>Eukaryota</taxon>
        <taxon>Fungi</taxon>
        <taxon>Dikarya</taxon>
        <taxon>Basidiomycota</taxon>
        <taxon>Agaricomycotina</taxon>
        <taxon>Agaricomycetes</taxon>
        <taxon>Agaricomycetidae</taxon>
        <taxon>Boletales</taxon>
        <taxon>Suillineae</taxon>
        <taxon>Suillaceae</taxon>
        <taxon>Suillus</taxon>
    </lineage>
</organism>
<feature type="region of interest" description="Disordered" evidence="1">
    <location>
        <begin position="113"/>
        <end position="134"/>
    </location>
</feature>
<accession>A0A9P7AW99</accession>
<sequence>MILQLKRDVSELQHIIGRLQSEKTTLVHENISLSTKCDTLQTILVNIKSASSTSSIVSNSLESRLSPSDSASSSDEQKPILLDGFVREDYDNELNPQDYPLVRSWTKKSWLEQLPKNTTAKPGSSGQPSRGSRRMAQGINVSCQYLQDKKGITVTAQRAKTIRNIMLSSFRQLDSQGLAPASIGQVSLDVLNWLFHTLRRHCPELRLCVDNWKATKLMMDNYSQWYNYHVKKKGIKLVKHEDVASSCESITEGIQIESPAEPTQSNPTSKRATSLDTTDNEAEPARKKQCIEDLDTEDTQHKSDHSLPLTLQSTTPDTSHAMCDTQEKASESTSSLRHDKGKQKEIPSDVEIRSPLDGLIIEPKATSSSAYSATTLASKPSSSDTSLPTTAVPSPDLPSSNNDSCAPVVLRPTSSATNATSLALKKELVATDSELHKPEPPKKRQPSSKPMRVTANVTARNLCALDWQQNGNQTEPACVFAAYWNKLSNADKEAYKRKAAAACLNSSSSAQSVPGSD</sequence>
<evidence type="ECO:0000256" key="1">
    <source>
        <dbReference type="SAM" id="MobiDB-lite"/>
    </source>
</evidence>
<dbReference type="Proteomes" id="UP000719766">
    <property type="component" value="Unassembled WGS sequence"/>
</dbReference>
<dbReference type="AlphaFoldDB" id="A0A9P7AW99"/>
<protein>
    <submittedName>
        <fullName evidence="2">Uncharacterized protein</fullName>
    </submittedName>
</protein>
<feature type="compositionally biased region" description="Polar residues" evidence="1">
    <location>
        <begin position="379"/>
        <end position="392"/>
    </location>
</feature>
<feature type="compositionally biased region" description="Low complexity" evidence="1">
    <location>
        <begin position="393"/>
        <end position="404"/>
    </location>
</feature>